<evidence type="ECO:0000256" key="2">
    <source>
        <dbReference type="ARBA" id="ARBA00008921"/>
    </source>
</evidence>
<dbReference type="FunFam" id="2.60.40.10:FF:001124">
    <property type="entry name" value="leukemia inhibitory factor receptor"/>
    <property type="match status" value="1"/>
</dbReference>
<dbReference type="Gene3D" id="2.60.40.10">
    <property type="entry name" value="Immunoglobulins"/>
    <property type="match status" value="6"/>
</dbReference>
<keyword evidence="11 15" id="KW-0675">Receptor</keyword>
<feature type="region of interest" description="Disordered" evidence="13">
    <location>
        <begin position="844"/>
        <end position="863"/>
    </location>
</feature>
<keyword evidence="12" id="KW-0325">Glycoprotein</keyword>
<dbReference type="FunFam" id="2.60.40.10:FF:000657">
    <property type="entry name" value="Leukemia inhibitory factor receptor"/>
    <property type="match status" value="1"/>
</dbReference>
<evidence type="ECO:0000256" key="1">
    <source>
        <dbReference type="ARBA" id="ARBA00004251"/>
    </source>
</evidence>
<dbReference type="InterPro" id="IPR013783">
    <property type="entry name" value="Ig-like_fold"/>
</dbReference>
<dbReference type="FunFam" id="2.60.40.10:FF:001265">
    <property type="entry name" value="Leukemia inhibitory factor receptor"/>
    <property type="match status" value="1"/>
</dbReference>
<dbReference type="GO" id="GO:0019955">
    <property type="term" value="F:cytokine binding"/>
    <property type="evidence" value="ECO:0007669"/>
    <property type="project" value="TreeGrafter"/>
</dbReference>
<keyword evidence="7" id="KW-0677">Repeat</keyword>
<evidence type="ECO:0000313" key="16">
    <source>
        <dbReference type="Proteomes" id="UP000710432"/>
    </source>
</evidence>
<comment type="subcellular location">
    <subcellularLocation>
        <location evidence="1">Cell membrane</location>
        <topology evidence="1">Single-pass type I membrane protein</topology>
    </subcellularLocation>
</comment>
<dbReference type="SMART" id="SM00060">
    <property type="entry name" value="FN3"/>
    <property type="match status" value="3"/>
</dbReference>
<dbReference type="InterPro" id="IPR040817">
    <property type="entry name" value="LIFR_D2"/>
</dbReference>
<organism evidence="15 16">
    <name type="scientific">Microtus ochrogaster</name>
    <name type="common">Prairie vole</name>
    <dbReference type="NCBI Taxonomy" id="79684"/>
    <lineage>
        <taxon>Eukaryota</taxon>
        <taxon>Metazoa</taxon>
        <taxon>Chordata</taxon>
        <taxon>Craniata</taxon>
        <taxon>Vertebrata</taxon>
        <taxon>Euteleostomi</taxon>
        <taxon>Mammalia</taxon>
        <taxon>Eutheria</taxon>
        <taxon>Euarchontoglires</taxon>
        <taxon>Glires</taxon>
        <taxon>Rodentia</taxon>
        <taxon>Myomorpha</taxon>
        <taxon>Muroidea</taxon>
        <taxon>Cricetidae</taxon>
        <taxon>Arvicolinae</taxon>
        <taxon>Microtus</taxon>
    </lineage>
</organism>
<feature type="region of interest" description="Disordered" evidence="13">
    <location>
        <begin position="878"/>
        <end position="958"/>
    </location>
</feature>
<keyword evidence="9" id="KW-0472">Membrane</keyword>
<keyword evidence="6" id="KW-0732">Signal</keyword>
<gene>
    <name evidence="15" type="ORF">LTLLF_205530</name>
</gene>
<dbReference type="GO" id="GO:0008284">
    <property type="term" value="P:positive regulation of cell population proliferation"/>
    <property type="evidence" value="ECO:0007669"/>
    <property type="project" value="TreeGrafter"/>
</dbReference>
<feature type="domain" description="Fibronectin type-III" evidence="14">
    <location>
        <begin position="610"/>
        <end position="704"/>
    </location>
</feature>
<keyword evidence="3" id="KW-1003">Cell membrane</keyword>
<evidence type="ECO:0000256" key="4">
    <source>
        <dbReference type="ARBA" id="ARBA00022553"/>
    </source>
</evidence>
<dbReference type="FunFam" id="2.60.40.10:FF:001011">
    <property type="entry name" value="leukemia inhibitory factor receptor"/>
    <property type="match status" value="1"/>
</dbReference>
<comment type="caution">
    <text evidence="15">The sequence shown here is derived from an EMBL/GenBank/DDBJ whole genome shotgun (WGS) entry which is preliminary data.</text>
</comment>
<feature type="compositionally biased region" description="Polar residues" evidence="13">
    <location>
        <begin position="947"/>
        <end position="958"/>
    </location>
</feature>
<dbReference type="InterPro" id="IPR040901">
    <property type="entry name" value="LIFR_N"/>
</dbReference>
<dbReference type="PANTHER" id="PTHR23036:SF105">
    <property type="entry name" value="LEUKEMIA INHIBITORY FACTOR RECEPTOR"/>
    <property type="match status" value="1"/>
</dbReference>
<dbReference type="InterPro" id="IPR050379">
    <property type="entry name" value="Type-I_Cytokine_Rcpt"/>
</dbReference>
<evidence type="ECO:0000256" key="11">
    <source>
        <dbReference type="ARBA" id="ARBA00023170"/>
    </source>
</evidence>
<dbReference type="InterPro" id="IPR048497">
    <property type="entry name" value="LIF-R-like_Ig-like"/>
</dbReference>
<dbReference type="GO" id="GO:0009897">
    <property type="term" value="C:external side of plasma membrane"/>
    <property type="evidence" value="ECO:0007669"/>
    <property type="project" value="TreeGrafter"/>
</dbReference>
<reference evidence="15" key="1">
    <citation type="submission" date="2020-03" db="EMBL/GenBank/DDBJ databases">
        <title>Studies in the Genomics of Life Span.</title>
        <authorList>
            <person name="Glass D."/>
        </authorList>
    </citation>
    <scope>NUCLEOTIDE SEQUENCE</scope>
    <source>
        <strain evidence="15">LTLLF</strain>
        <tissue evidence="15">Muscle</tissue>
    </source>
</reference>
<sequence>MNRAQGGTSSLAIPKALPESSGEAWDVGPIALEPVVVLTLALGRSCTEALLLEEEAHRWHPDPVGLGGDSGWTDGTAQTMGVYSWWKQPSWMVGSQKRRMTPNLPWLLSALMLLHLSVQASSLKRGAIQSLKCTTSNMQVWDCTWTEPPGFSSGTVKEVCVRDRLRSCHRLETTNIKIAALSPGDHEVTVNYLNGFQSNFTLNEKDVSFIPDAPEVLSLSADFATSTLHLKWTDKGSAFPYPLKATWEVKVLRHPRMETIKLASFNTTLNGRDTVHQWSWTSDLPLECAPHSVGIRRYINHHRFSGTKKWSAWSFLKNISWTPDSETNVFPQDKVILAGSDITFCCVSPTKVLSGQIGKTFCPLIHLYGENVAIRVQNISVSENSGTNVVFTTEDNVYGTVVFAGYPPDVPQKLNCETHDFKEIICSWNPGRPTGLVGPRNTDYILSESISGKSVVLKRFETLTNESCRLTFQMLPNQEVYNFTLTGHNPLGQAESVIFINVTERVAPHVPVSLKVKDINSTVVTLSWHLPGNFATINLLCQVEICKANSEQEVRSATIKGAEDSSYLLAVDRLNPYTVYTFRVRCSTETFWKWSRWSNEKRHLTSEATPLRGPDTWREWSSDGKNLIIYWKPLPISEANGKILSYNVSCSSNEETQSLSEILDPQHRAEMQLDKNNYIISVVAKNSAGPSPPSKIASMEIPNDDVIVEQAVGMGKRIFLTWHPDPNMTCDYVIKWCNSSRSEPCLMDWIKGSSALKTLEMNPCTPNNVEVLESRSIVPKIEDTEIISPVAERPAESSEPDPENHVVVSYCPPIIEEEIANPTADEAGGTSQVVYIDVQSMYQPQAKPEEEQDSDPAMAAGYKPQMRLPINCAVEDTAEEDEADKAAGYRPQANVNTWNLVSPDSPRSTDSNSEIVSFGSPCSINSRQFLIPPKDDDSPKSNGGGWSFTNFFQNKPND</sequence>
<dbReference type="GO" id="GO:0004924">
    <property type="term" value="F:oncostatin-M receptor activity"/>
    <property type="evidence" value="ECO:0007669"/>
    <property type="project" value="TreeGrafter"/>
</dbReference>
<comment type="similarity">
    <text evidence="2">Belongs to the type I cytokine receptor family. Type 2 subfamily.</text>
</comment>
<feature type="compositionally biased region" description="Polar residues" evidence="13">
    <location>
        <begin position="893"/>
        <end position="928"/>
    </location>
</feature>
<evidence type="ECO:0000256" key="12">
    <source>
        <dbReference type="ARBA" id="ARBA00023180"/>
    </source>
</evidence>
<dbReference type="PANTHER" id="PTHR23036">
    <property type="entry name" value="CYTOKINE RECEPTOR"/>
    <property type="match status" value="1"/>
</dbReference>
<feature type="domain" description="Fibronectin type-III" evidence="14">
    <location>
        <begin position="410"/>
        <end position="509"/>
    </location>
</feature>
<dbReference type="SUPFAM" id="SSF49265">
    <property type="entry name" value="Fibronectin type III"/>
    <property type="match status" value="2"/>
</dbReference>
<name>A0A8J6H170_MICOH</name>
<evidence type="ECO:0000256" key="5">
    <source>
        <dbReference type="ARBA" id="ARBA00022692"/>
    </source>
</evidence>
<dbReference type="FunFam" id="2.60.40.10:FF:000738">
    <property type="entry name" value="Leukemia inhibitory factor receptor"/>
    <property type="match status" value="1"/>
</dbReference>
<dbReference type="InterPro" id="IPR036116">
    <property type="entry name" value="FN3_sf"/>
</dbReference>
<keyword evidence="4" id="KW-0597">Phosphoprotein</keyword>
<feature type="domain" description="Fibronectin type-III" evidence="14">
    <location>
        <begin position="510"/>
        <end position="608"/>
    </location>
</feature>
<dbReference type="Pfam" id="PF25552">
    <property type="entry name" value="LIFR_D4"/>
    <property type="match status" value="1"/>
</dbReference>
<protein>
    <submittedName>
        <fullName evidence="15">Leukemia inhibitory factor receptor</fullName>
    </submittedName>
</protein>
<dbReference type="Proteomes" id="UP000710432">
    <property type="component" value="Unassembled WGS sequence"/>
</dbReference>
<dbReference type="GO" id="GO:0043235">
    <property type="term" value="C:receptor complex"/>
    <property type="evidence" value="ECO:0007669"/>
    <property type="project" value="TreeGrafter"/>
</dbReference>
<dbReference type="AlphaFoldDB" id="A0A8J6H170"/>
<evidence type="ECO:0000256" key="9">
    <source>
        <dbReference type="ARBA" id="ARBA00023136"/>
    </source>
</evidence>
<evidence type="ECO:0000256" key="6">
    <source>
        <dbReference type="ARBA" id="ARBA00022729"/>
    </source>
</evidence>
<dbReference type="Pfam" id="PF17971">
    <property type="entry name" value="LIFR_D2"/>
    <property type="match status" value="1"/>
</dbReference>
<dbReference type="CDD" id="cd00063">
    <property type="entry name" value="FN3"/>
    <property type="match status" value="2"/>
</dbReference>
<dbReference type="Pfam" id="PF21177">
    <property type="entry name" value="LIF-R_Ig-like"/>
    <property type="match status" value="1"/>
</dbReference>
<evidence type="ECO:0000256" key="7">
    <source>
        <dbReference type="ARBA" id="ARBA00022737"/>
    </source>
</evidence>
<dbReference type="EMBL" id="JAATJU010000600">
    <property type="protein sequence ID" value="KAH0520558.1"/>
    <property type="molecule type" value="Genomic_DNA"/>
</dbReference>
<dbReference type="FunFam" id="2.60.40.10:FF:000607">
    <property type="entry name" value="Leukemia inhibitory factor receptor"/>
    <property type="match status" value="1"/>
</dbReference>
<dbReference type="Pfam" id="PF18207">
    <property type="entry name" value="LIFR_N"/>
    <property type="match status" value="1"/>
</dbReference>
<proteinExistence type="inferred from homology"/>
<dbReference type="PROSITE" id="PS50853">
    <property type="entry name" value="FN3"/>
    <property type="match status" value="3"/>
</dbReference>
<evidence type="ECO:0000256" key="3">
    <source>
        <dbReference type="ARBA" id="ARBA00022475"/>
    </source>
</evidence>
<dbReference type="PROSITE" id="PS01353">
    <property type="entry name" value="HEMATOPO_REC_L_F2"/>
    <property type="match status" value="1"/>
</dbReference>
<evidence type="ECO:0000313" key="15">
    <source>
        <dbReference type="EMBL" id="KAH0520558.1"/>
    </source>
</evidence>
<evidence type="ECO:0000256" key="13">
    <source>
        <dbReference type="SAM" id="MobiDB-lite"/>
    </source>
</evidence>
<accession>A0A8J6H170</accession>
<dbReference type="GO" id="GO:0005127">
    <property type="term" value="F:ciliary neurotrophic factor receptor binding"/>
    <property type="evidence" value="ECO:0007669"/>
    <property type="project" value="TreeGrafter"/>
</dbReference>
<keyword evidence="5" id="KW-0812">Transmembrane</keyword>
<keyword evidence="10" id="KW-1015">Disulfide bond</keyword>
<evidence type="ECO:0000256" key="8">
    <source>
        <dbReference type="ARBA" id="ARBA00022989"/>
    </source>
</evidence>
<evidence type="ECO:0000259" key="14">
    <source>
        <dbReference type="PROSITE" id="PS50853"/>
    </source>
</evidence>
<keyword evidence="8" id="KW-1133">Transmembrane helix</keyword>
<dbReference type="InterPro" id="IPR003529">
    <property type="entry name" value="Hematopoietin_rcpt_Gp130_CS"/>
</dbReference>
<dbReference type="InterPro" id="IPR003961">
    <property type="entry name" value="FN3_dom"/>
</dbReference>
<evidence type="ECO:0000256" key="10">
    <source>
        <dbReference type="ARBA" id="ARBA00023157"/>
    </source>
</evidence>